<sequence length="414" mass="47335">MGNSHENAIEEIDPSFDIPASADTPVDPLANVTWDDVEVVNDCVKSIAGKPVENYTAKQLRHLCSLLKMRGLKNATKQEFIEALNTQAVNRLANPLDIVEPSHEQQHAEHVTKRSKKVNRTFRLINVLCSDVFVNYFRNLEQNGSENDDPSAGNAPASEQLWRNVKNLYDSSEQEFGQLMFDDDVFVQKGIDPSNAMIISWKQMMQIWTELKSTYKTTVVNYHQSDKSITDFFTLCGSRIDVYYLRKYVEAKPSLIALIDAELQGYLSINGVNYPTVVKDHSPAGQSANNTPKPKEVEVEPTSKEVDVEIPMKTVEVPEIVGDVGARVSDELSSSELRAEFVKEKLRLMQESEDRERKRFKFEEEMHSIDLFDKLRRLINETRNDIQQETDPAYSKQLQTDLKHLLATKRKLWH</sequence>
<organism evidence="2">
    <name type="scientific">Timspurckia oligopyrenoides</name>
    <dbReference type="NCBI Taxonomy" id="708627"/>
    <lineage>
        <taxon>Eukaryota</taxon>
        <taxon>Rhodophyta</taxon>
        <taxon>Bangiophyceae</taxon>
        <taxon>Porphyridiales</taxon>
        <taxon>Porphyridiaceae</taxon>
        <taxon>Timspurckia</taxon>
    </lineage>
</organism>
<name>A0A7S0ZG26_9RHOD</name>
<gene>
    <name evidence="2" type="ORF">TOLI1172_LOCUS5099</name>
</gene>
<evidence type="ECO:0000313" key="2">
    <source>
        <dbReference type="EMBL" id="CAD8820705.1"/>
    </source>
</evidence>
<proteinExistence type="predicted"/>
<dbReference type="AlphaFoldDB" id="A0A7S0ZG26"/>
<accession>A0A7S0ZG26</accession>
<reference evidence="2" key="1">
    <citation type="submission" date="2021-01" db="EMBL/GenBank/DDBJ databases">
        <authorList>
            <person name="Corre E."/>
            <person name="Pelletier E."/>
            <person name="Niang G."/>
            <person name="Scheremetjew M."/>
            <person name="Finn R."/>
            <person name="Kale V."/>
            <person name="Holt S."/>
            <person name="Cochrane G."/>
            <person name="Meng A."/>
            <person name="Brown T."/>
            <person name="Cohen L."/>
        </authorList>
    </citation>
    <scope>NUCLEOTIDE SEQUENCE</scope>
    <source>
        <strain evidence="2">CCMP3278</strain>
    </source>
</reference>
<protein>
    <submittedName>
        <fullName evidence="2">Uncharacterized protein</fullName>
    </submittedName>
</protein>
<evidence type="ECO:0000256" key="1">
    <source>
        <dbReference type="SAM" id="MobiDB-lite"/>
    </source>
</evidence>
<dbReference type="EMBL" id="HBFP01007118">
    <property type="protein sequence ID" value="CAD8820705.1"/>
    <property type="molecule type" value="Transcribed_RNA"/>
</dbReference>
<feature type="region of interest" description="Disordered" evidence="1">
    <location>
        <begin position="1"/>
        <end position="20"/>
    </location>
</feature>